<dbReference type="SUPFAM" id="SSF81324">
    <property type="entry name" value="Voltage-gated potassium channels"/>
    <property type="match status" value="1"/>
</dbReference>
<keyword evidence="1" id="KW-1133">Transmembrane helix</keyword>
<keyword evidence="4" id="KW-1185">Reference proteome</keyword>
<keyword evidence="1" id="KW-0812">Transmembrane</keyword>
<sequence length="142" mass="15485">MLLGLALGICSIVAAALLHNVLLLRISALVPRQRLGKHWVTFCVFALLALVHIVEIVAFAAILAVLSAWLWPASLPAVAPVDLLYIAGINYTTLGYAQLEVSGPLRMVTMLQSLGGFMLLTWSAGYLYAACGRYWRDEEADR</sequence>
<feature type="transmembrane region" description="Helical" evidence="1">
    <location>
        <begin position="39"/>
        <end position="71"/>
    </location>
</feature>
<evidence type="ECO:0000313" key="3">
    <source>
        <dbReference type="EMBL" id="MFC3228476.1"/>
    </source>
</evidence>
<evidence type="ECO:0000256" key="1">
    <source>
        <dbReference type="SAM" id="Phobius"/>
    </source>
</evidence>
<evidence type="ECO:0000259" key="2">
    <source>
        <dbReference type="Pfam" id="PF07885"/>
    </source>
</evidence>
<accession>A0ABV7L1E3</accession>
<gene>
    <name evidence="3" type="ORF">ACFOGJ_14625</name>
</gene>
<reference evidence="4" key="1">
    <citation type="journal article" date="2019" name="Int. J. Syst. Evol. Microbiol.">
        <title>The Global Catalogue of Microorganisms (GCM) 10K type strain sequencing project: providing services to taxonomists for standard genome sequencing and annotation.</title>
        <authorList>
            <consortium name="The Broad Institute Genomics Platform"/>
            <consortium name="The Broad Institute Genome Sequencing Center for Infectious Disease"/>
            <person name="Wu L."/>
            <person name="Ma J."/>
        </authorList>
    </citation>
    <scope>NUCLEOTIDE SEQUENCE [LARGE SCALE GENOMIC DNA]</scope>
    <source>
        <strain evidence="4">KCTC 42964</strain>
    </source>
</reference>
<dbReference type="Pfam" id="PF07885">
    <property type="entry name" value="Ion_trans_2"/>
    <property type="match status" value="1"/>
</dbReference>
<dbReference type="Proteomes" id="UP001595528">
    <property type="component" value="Unassembled WGS sequence"/>
</dbReference>
<proteinExistence type="predicted"/>
<organism evidence="3 4">
    <name type="scientific">Marinibaculum pumilum</name>
    <dbReference type="NCBI Taxonomy" id="1766165"/>
    <lineage>
        <taxon>Bacteria</taxon>
        <taxon>Pseudomonadati</taxon>
        <taxon>Pseudomonadota</taxon>
        <taxon>Alphaproteobacteria</taxon>
        <taxon>Rhodospirillales</taxon>
        <taxon>Rhodospirillaceae</taxon>
        <taxon>Marinibaculum</taxon>
    </lineage>
</organism>
<dbReference type="InterPro" id="IPR013099">
    <property type="entry name" value="K_chnl_dom"/>
</dbReference>
<evidence type="ECO:0000313" key="4">
    <source>
        <dbReference type="Proteomes" id="UP001595528"/>
    </source>
</evidence>
<feature type="transmembrane region" description="Helical" evidence="1">
    <location>
        <begin position="111"/>
        <end position="129"/>
    </location>
</feature>
<keyword evidence="1" id="KW-0472">Membrane</keyword>
<dbReference type="RefSeq" id="WP_379901623.1">
    <property type="nucleotide sequence ID" value="NZ_JBHRTR010000028.1"/>
</dbReference>
<feature type="domain" description="Potassium channel" evidence="2">
    <location>
        <begin position="56"/>
        <end position="127"/>
    </location>
</feature>
<name>A0ABV7L1E3_9PROT</name>
<protein>
    <submittedName>
        <fullName evidence="3">Ion channel</fullName>
    </submittedName>
</protein>
<dbReference type="EMBL" id="JBHRTR010000028">
    <property type="protein sequence ID" value="MFC3228476.1"/>
    <property type="molecule type" value="Genomic_DNA"/>
</dbReference>
<comment type="caution">
    <text evidence="3">The sequence shown here is derived from an EMBL/GenBank/DDBJ whole genome shotgun (WGS) entry which is preliminary data.</text>
</comment>